<protein>
    <submittedName>
        <fullName evidence="2">Ligase-associated DNA damage response endonuclease PdeM</fullName>
        <ecNumber evidence="2">3.1.-.-</ecNumber>
    </submittedName>
</protein>
<dbReference type="RefSeq" id="WP_311533703.1">
    <property type="nucleotide sequence ID" value="NZ_JAVRHQ010000003.1"/>
</dbReference>
<evidence type="ECO:0000313" key="3">
    <source>
        <dbReference type="Proteomes" id="UP001262889"/>
    </source>
</evidence>
<dbReference type="EMBL" id="JAVRHQ010000003">
    <property type="protein sequence ID" value="MDT0642029.1"/>
    <property type="molecule type" value="Genomic_DNA"/>
</dbReference>
<dbReference type="NCBIfam" id="TIGR04123">
    <property type="entry name" value="P_estr_lig_assc"/>
    <property type="match status" value="1"/>
</dbReference>
<accession>A0ABU3C6T8</accession>
<dbReference type="GO" id="GO:0016787">
    <property type="term" value="F:hydrolase activity"/>
    <property type="evidence" value="ECO:0007669"/>
    <property type="project" value="UniProtKB-KW"/>
</dbReference>
<keyword evidence="2" id="KW-0255">Endonuclease</keyword>
<dbReference type="EC" id="3.1.-.-" evidence="2"/>
<dbReference type="PIRSF" id="PIRSF000887">
    <property type="entry name" value="Pesterase_MJ0037"/>
    <property type="match status" value="1"/>
</dbReference>
<dbReference type="InterPro" id="IPR004843">
    <property type="entry name" value="Calcineurin-like_PHP"/>
</dbReference>
<gene>
    <name evidence="2" type="primary">pdeM</name>
    <name evidence="2" type="ORF">RM553_04210</name>
</gene>
<dbReference type="PANTHER" id="PTHR39323">
    <property type="entry name" value="BLR1149 PROTEIN"/>
    <property type="match status" value="1"/>
</dbReference>
<keyword evidence="3" id="KW-1185">Reference proteome</keyword>
<dbReference type="SUPFAM" id="SSF56300">
    <property type="entry name" value="Metallo-dependent phosphatases"/>
    <property type="match status" value="1"/>
</dbReference>
<dbReference type="PANTHER" id="PTHR39323:SF1">
    <property type="entry name" value="BLR1149 PROTEIN"/>
    <property type="match status" value="1"/>
</dbReference>
<dbReference type="Pfam" id="PF00149">
    <property type="entry name" value="Metallophos"/>
    <property type="match status" value="1"/>
</dbReference>
<dbReference type="GO" id="GO:0004519">
    <property type="term" value="F:endonuclease activity"/>
    <property type="evidence" value="ECO:0007669"/>
    <property type="project" value="UniProtKB-KW"/>
</dbReference>
<keyword evidence="2" id="KW-0436">Ligase</keyword>
<dbReference type="Gene3D" id="3.60.21.10">
    <property type="match status" value="1"/>
</dbReference>
<dbReference type="Proteomes" id="UP001262889">
    <property type="component" value="Unassembled WGS sequence"/>
</dbReference>
<comment type="caution">
    <text evidence="2">The sequence shown here is derived from an EMBL/GenBank/DDBJ whole genome shotgun (WGS) entry which is preliminary data.</text>
</comment>
<dbReference type="InterPro" id="IPR024173">
    <property type="entry name" value="Pesterase_MJ0037-like"/>
</dbReference>
<feature type="domain" description="Calcineurin-like phosphoesterase" evidence="1">
    <location>
        <begin position="26"/>
        <end position="128"/>
    </location>
</feature>
<dbReference type="GO" id="GO:0016874">
    <property type="term" value="F:ligase activity"/>
    <property type="evidence" value="ECO:0007669"/>
    <property type="project" value="UniProtKB-KW"/>
</dbReference>
<proteinExistence type="predicted"/>
<keyword evidence="2" id="KW-0378">Hydrolase</keyword>
<evidence type="ECO:0000259" key="1">
    <source>
        <dbReference type="Pfam" id="PF00149"/>
    </source>
</evidence>
<name>A0ABU3C6T8_9FLAO</name>
<dbReference type="InterPro" id="IPR026336">
    <property type="entry name" value="PdeM-like"/>
</dbReference>
<keyword evidence="2" id="KW-0540">Nuclease</keyword>
<dbReference type="InterPro" id="IPR029052">
    <property type="entry name" value="Metallo-depent_PP-like"/>
</dbReference>
<evidence type="ECO:0000313" key="2">
    <source>
        <dbReference type="EMBL" id="MDT0642029.1"/>
    </source>
</evidence>
<reference evidence="2 3" key="1">
    <citation type="submission" date="2023-09" db="EMBL/GenBank/DDBJ databases">
        <authorList>
            <person name="Rey-Velasco X."/>
        </authorList>
    </citation>
    <scope>NUCLEOTIDE SEQUENCE [LARGE SCALE GENOMIC DNA]</scope>
    <source>
        <strain evidence="2 3">F363</strain>
    </source>
</reference>
<sequence>MTITIKNNNFELHPCGAAYWREQDMLLISDAHLGKISHFRKYGSAVPQNAISKNFEELDAVFNHFQPQKICFLGDLFHSSINFEWQLFENWTRALSSEVILIAGNHDVISPLKYEELGIRIFSEWHIHHFLLTHHPEEKDGFFNICGHIHPGFRLRGRGRQALKLRCFYKSPQQLILPAFGEFTGNYMMQPEKEDQIFAITKNEVILIA</sequence>
<organism evidence="2 3">
    <name type="scientific">Autumnicola tepida</name>
    <dbReference type="NCBI Taxonomy" id="3075595"/>
    <lineage>
        <taxon>Bacteria</taxon>
        <taxon>Pseudomonadati</taxon>
        <taxon>Bacteroidota</taxon>
        <taxon>Flavobacteriia</taxon>
        <taxon>Flavobacteriales</taxon>
        <taxon>Flavobacteriaceae</taxon>
        <taxon>Autumnicola</taxon>
    </lineage>
</organism>